<dbReference type="FunFam" id="2.130.10.10:FF:000100">
    <property type="entry name" value="Cleavage and polyadenylation specificity factor subunit 1"/>
    <property type="match status" value="1"/>
</dbReference>
<evidence type="ECO:0000256" key="1">
    <source>
        <dbReference type="ARBA" id="ARBA00004123"/>
    </source>
</evidence>
<organism evidence="6">
    <name type="scientific">Aceria tosichella</name>
    <name type="common">wheat curl mite</name>
    <dbReference type="NCBI Taxonomy" id="561515"/>
    <lineage>
        <taxon>Eukaryota</taxon>
        <taxon>Metazoa</taxon>
        <taxon>Ecdysozoa</taxon>
        <taxon>Arthropoda</taxon>
        <taxon>Chelicerata</taxon>
        <taxon>Arachnida</taxon>
        <taxon>Acari</taxon>
        <taxon>Acariformes</taxon>
        <taxon>Trombidiformes</taxon>
        <taxon>Prostigmata</taxon>
        <taxon>Eupodina</taxon>
        <taxon>Eriophyoidea</taxon>
        <taxon>Eriophyidae</taxon>
        <taxon>Eriophyinae</taxon>
        <taxon>Aceriini</taxon>
        <taxon>Aceria</taxon>
    </lineage>
</organism>
<dbReference type="Gene3D" id="2.130.10.10">
    <property type="entry name" value="YVTN repeat-like/Quinoprotein amine dehydrogenase"/>
    <property type="match status" value="3"/>
</dbReference>
<feature type="domain" description="RSE1/DDB1/CPSF1 C-terminal" evidence="3">
    <location>
        <begin position="1005"/>
        <end position="1341"/>
    </location>
</feature>
<comment type="subcellular location">
    <subcellularLocation>
        <location evidence="1">Nucleus</location>
    </subcellularLocation>
</comment>
<dbReference type="InterPro" id="IPR018846">
    <property type="entry name" value="Beta-prop_RSE1/DDB1/CPSF1_1st"/>
</dbReference>
<evidence type="ECO:0000259" key="3">
    <source>
        <dbReference type="Pfam" id="PF03178"/>
    </source>
</evidence>
<dbReference type="GO" id="GO:0005634">
    <property type="term" value="C:nucleus"/>
    <property type="evidence" value="ECO:0007669"/>
    <property type="project" value="UniProtKB-SubCell"/>
</dbReference>
<gene>
    <name evidence="6" type="primary">Cpsf1</name>
    <name evidence="6" type="ORF">g.15866</name>
</gene>
<feature type="domain" description="RSE1/DDB1/CPSF1 first beta-propeller" evidence="4">
    <location>
        <begin position="15"/>
        <end position="422"/>
    </location>
</feature>
<dbReference type="InterPro" id="IPR058543">
    <property type="entry name" value="Beta-prop_RSE1/DDB1/CPSF1_2nd"/>
</dbReference>
<dbReference type="Pfam" id="PF23726">
    <property type="entry name" value="Beta-prop_RSE1_2nd"/>
    <property type="match status" value="1"/>
</dbReference>
<dbReference type="GO" id="GO:0003676">
    <property type="term" value="F:nucleic acid binding"/>
    <property type="evidence" value="ECO:0007669"/>
    <property type="project" value="InterPro"/>
</dbReference>
<dbReference type="Gene3D" id="1.10.150.910">
    <property type="match status" value="1"/>
</dbReference>
<proteinExistence type="predicted"/>
<sequence length="1376" mass="156820">MLYSFCQTIHPATTVEHSIKCNFYNADETNLVVAGANQLTIFRIEAKLLEFCQSFELYGYVASLQKISFNNKRDSLVLSFHDAKLSIVEYNPETHDLKTISMHYFEDEDLRDGRVTNHLHAPIVRVDPEDRCIAMLVYGRHIVILPIDKDEGDLEHELYDTSSSSSSDASLGNNIDHVQKPIMGQVVPLRPTATSFKSPLLPSYKLDLTEDFCGEKIDNIVDIQFLHNYNDPTLVILHEPIRTWSGRVAMRQDTFAIVALSMNLHQRLQPIIWSVNNLPFDCLKILPVPKPIGGLLVVACNELIYLNQSVPAFGMAFNTFSKDGSSFPLHEAKSESGDKVDYINISLDLSQSVFLSHNKILLILKDGDIFLVTLFNDDMRSIKNFNFERVGSTVQPNCITLCENNLLFIGSHVGDSILAEIVGDLKSVENLDAYDDETDSMISNEEKEPVSIYEHDQLLSTSSSGCICYGEATNLSEGLRNDHKDPNLELILASGHHKNGSVCVLQRTIKPIVEDTYELKVCGELWGVKPSKWSDSANFRLFLNRDKETMVFSTIGELKELPREDNSYKTNEPSVFAANICDCRLTIQVMPRYVQLLSDDKIVDSITIEEDIYDVTMADPHLIALTTSGQILHIQVGQSPNDVVSDAAKYCLACRPVGPLTDSKIISVCLYEDKSGLFTCGSTTNQIPDHPMDELDYGDDDEDEAMNHVASTGHQSYWLLLVDERGVLEIFSLPDFDLAYLVDNFPSAPSVITDNLKLFITDLDTSLPKTKEILMCSLGRNRKRPLLFVRSELELVIYEVYKFSAIEVANHLKIRFKKLHSLLLDTVVPYEYKTDIEVRYHTSRKHNDKLPNLRDRWLQKRHWLREFENIGSYRGVFLAGFKPHWFIMTDRCELRCHPMNIEGAIYAFSQYDKDNFIYFNEHRELRIARLPSELNLDSHWPMRKRNIRETVHFVNYHVDRKVYCVVTSKPAPCLKIMKVGSEPDSMKVDDLERECGYIPPMIEKFMLRLYDSETWVEIPDCEIEFDEWEQVTCVKNVSLASEGTQSGLKGFLAISTNYCYGEDVPNRGRIWILDLIEVVPEPDRPLTKNKIKKVYCQEQKGPVTTLSHTCGLLMSAVGQKIYLWQLKEEQLDGVAFIDTQIYIHCAASIKNLILVSDVCKSVSLLRYQQETRTLSMVCRDPKPLEVFACDFVIDNETLTFIVADSEKNIFIFAHDPESEESHGGTRLIRRADFHLGANIISFARIRGKVPSVFYNDPNEAFYCQRKQMTMFCTVDGGIGFVFPIHESIYEQFQLLQNEMALALPHAAGLNPKAWRYMKQSRPSLSTPCRGIIDGDMINRFLMLSSKERNDLTRKIGTSSEKILADIQIIQESSMYF</sequence>
<dbReference type="InterPro" id="IPR004871">
    <property type="entry name" value="RSE1/DDB1/CPSF1_C"/>
</dbReference>
<protein>
    <submittedName>
        <fullName evidence="6">Cleavage and polyadenylation specificity factor subunit 1</fullName>
    </submittedName>
</protein>
<dbReference type="PANTHER" id="PTHR10644">
    <property type="entry name" value="DNA REPAIR/RNA PROCESSING CPSF FAMILY"/>
    <property type="match status" value="1"/>
</dbReference>
<dbReference type="Pfam" id="PF03178">
    <property type="entry name" value="CPSF_A"/>
    <property type="match status" value="1"/>
</dbReference>
<feature type="domain" description="RSE1/DDB1/CPSF1 second beta-propeller" evidence="5">
    <location>
        <begin position="516"/>
        <end position="930"/>
    </location>
</feature>
<dbReference type="InterPro" id="IPR015943">
    <property type="entry name" value="WD40/YVTN_repeat-like_dom_sf"/>
</dbReference>
<keyword evidence="2" id="KW-0539">Nucleus</keyword>
<dbReference type="Pfam" id="PF10433">
    <property type="entry name" value="Beta-prop_RSE1_1st"/>
    <property type="match status" value="1"/>
</dbReference>
<evidence type="ECO:0000259" key="5">
    <source>
        <dbReference type="Pfam" id="PF23726"/>
    </source>
</evidence>
<evidence type="ECO:0000256" key="2">
    <source>
        <dbReference type="ARBA" id="ARBA00023242"/>
    </source>
</evidence>
<dbReference type="InterPro" id="IPR050358">
    <property type="entry name" value="RSE1/DDB1/CFT1"/>
</dbReference>
<accession>A0A6G1SMX7</accession>
<reference evidence="6" key="1">
    <citation type="submission" date="2018-10" db="EMBL/GenBank/DDBJ databases">
        <title>Transcriptome assembly of Aceria tosichella (Wheat curl mite) Type 2.</title>
        <authorList>
            <person name="Scully E.D."/>
            <person name="Geib S.M."/>
            <person name="Palmer N.A."/>
            <person name="Gupta A.K."/>
            <person name="Sarath G."/>
            <person name="Tatineni S."/>
        </authorList>
    </citation>
    <scope>NUCLEOTIDE SEQUENCE</scope>
    <source>
        <strain evidence="6">LincolnNE</strain>
    </source>
</reference>
<evidence type="ECO:0000313" key="6">
    <source>
        <dbReference type="EMBL" id="MDE51250.1"/>
    </source>
</evidence>
<dbReference type="EMBL" id="GGYP01006479">
    <property type="protein sequence ID" value="MDE51250.1"/>
    <property type="molecule type" value="Transcribed_RNA"/>
</dbReference>
<name>A0A6G1SMX7_9ACAR</name>
<evidence type="ECO:0000259" key="4">
    <source>
        <dbReference type="Pfam" id="PF10433"/>
    </source>
</evidence>